<evidence type="ECO:0000313" key="2">
    <source>
        <dbReference type="EMBL" id="KAG9240915.1"/>
    </source>
</evidence>
<organism evidence="2 3">
    <name type="scientific">Calycina marina</name>
    <dbReference type="NCBI Taxonomy" id="1763456"/>
    <lineage>
        <taxon>Eukaryota</taxon>
        <taxon>Fungi</taxon>
        <taxon>Dikarya</taxon>
        <taxon>Ascomycota</taxon>
        <taxon>Pezizomycotina</taxon>
        <taxon>Leotiomycetes</taxon>
        <taxon>Helotiales</taxon>
        <taxon>Pezizellaceae</taxon>
        <taxon>Calycina</taxon>
    </lineage>
</organism>
<reference evidence="2" key="1">
    <citation type="journal article" date="2021" name="IMA Fungus">
        <title>Genomic characterization of three marine fungi, including Emericellopsis atlantica sp. nov. with signatures of a generalist lifestyle and marine biomass degradation.</title>
        <authorList>
            <person name="Hagestad O.C."/>
            <person name="Hou L."/>
            <person name="Andersen J.H."/>
            <person name="Hansen E.H."/>
            <person name="Altermark B."/>
            <person name="Li C."/>
            <person name="Kuhnert E."/>
            <person name="Cox R.J."/>
            <person name="Crous P.W."/>
            <person name="Spatafora J.W."/>
            <person name="Lail K."/>
            <person name="Amirebrahimi M."/>
            <person name="Lipzen A."/>
            <person name="Pangilinan J."/>
            <person name="Andreopoulos W."/>
            <person name="Hayes R.D."/>
            <person name="Ng V."/>
            <person name="Grigoriev I.V."/>
            <person name="Jackson S.A."/>
            <person name="Sutton T.D.S."/>
            <person name="Dobson A.D.W."/>
            <person name="Rama T."/>
        </authorList>
    </citation>
    <scope>NUCLEOTIDE SEQUENCE</scope>
    <source>
        <strain evidence="2">TRa3180A</strain>
    </source>
</reference>
<dbReference type="GO" id="GO:0004553">
    <property type="term" value="F:hydrolase activity, hydrolyzing O-glycosyl compounds"/>
    <property type="evidence" value="ECO:0007669"/>
    <property type="project" value="InterPro"/>
</dbReference>
<dbReference type="InterPro" id="IPR000757">
    <property type="entry name" value="Beta-glucanase-like"/>
</dbReference>
<dbReference type="CDD" id="cd02181">
    <property type="entry name" value="GH16_fungal_Lam16A_glucanase"/>
    <property type="match status" value="1"/>
</dbReference>
<dbReference type="EMBL" id="MU254311">
    <property type="protein sequence ID" value="KAG9240915.1"/>
    <property type="molecule type" value="Genomic_DNA"/>
</dbReference>
<dbReference type="InterPro" id="IPR013320">
    <property type="entry name" value="ConA-like_dom_sf"/>
</dbReference>
<dbReference type="PANTHER" id="PTHR10963:SF24">
    <property type="entry name" value="GLYCOSIDASE C21B10.07-RELATED"/>
    <property type="match status" value="1"/>
</dbReference>
<dbReference type="GO" id="GO:0009251">
    <property type="term" value="P:glucan catabolic process"/>
    <property type="evidence" value="ECO:0007669"/>
    <property type="project" value="TreeGrafter"/>
</dbReference>
<dbReference type="InterPro" id="IPR050546">
    <property type="entry name" value="Glycosyl_Hydrlase_16"/>
</dbReference>
<evidence type="ECO:0000313" key="3">
    <source>
        <dbReference type="Proteomes" id="UP000887226"/>
    </source>
</evidence>
<proteinExistence type="predicted"/>
<evidence type="ECO:0000259" key="1">
    <source>
        <dbReference type="PROSITE" id="PS51762"/>
    </source>
</evidence>
<dbReference type="PANTHER" id="PTHR10963">
    <property type="entry name" value="GLYCOSYL HYDROLASE-RELATED"/>
    <property type="match status" value="1"/>
</dbReference>
<dbReference type="Gene3D" id="2.60.120.200">
    <property type="match status" value="1"/>
</dbReference>
<feature type="domain" description="GH16" evidence="1">
    <location>
        <begin position="21"/>
        <end position="271"/>
    </location>
</feature>
<dbReference type="AlphaFoldDB" id="A0A9P8CBT3"/>
<dbReference type="SUPFAM" id="SSF49899">
    <property type="entry name" value="Concanavalin A-like lectins/glucanases"/>
    <property type="match status" value="1"/>
</dbReference>
<dbReference type="OrthoDB" id="192832at2759"/>
<keyword evidence="3" id="KW-1185">Reference proteome</keyword>
<dbReference type="PROSITE" id="PS51762">
    <property type="entry name" value="GH16_2"/>
    <property type="match status" value="1"/>
</dbReference>
<dbReference type="Proteomes" id="UP000887226">
    <property type="component" value="Unassembled WGS sequence"/>
</dbReference>
<sequence>MRFSTITSTLTASAAVVCGSYTLRDNFNASNFFNEFSFFSAADPTHGFVQYQNLEAANLTQLAGIKQGAVYLGVDHTTVNPVNGRNSTRVQSNKDWTTGLFIADIMHAPDTACGVWPAFWTVTSEKTKDLAWPNGGEIDIYEGVNDIIANTVTLHSGSDCNMTSKVTTSVPQGNKDGFNPILSSNCNAGVQPGTQGCGFGHAATGTYGTPFNAAGGGIYAMEWTITDIKVYYFPRKTIPADALTDSPDPASWPTPISWFHDDGGCDVPAHFTAHRLVMNINFCGDFAGNADVFAAGSCGKEAATCQEYVANNPKAFEGVYWQIQSIKVFQ</sequence>
<dbReference type="Pfam" id="PF26113">
    <property type="entry name" value="GH16_XgeA"/>
    <property type="match status" value="1"/>
</dbReference>
<accession>A0A9P8CBT3</accession>
<name>A0A9P8CBT3_9HELO</name>
<protein>
    <submittedName>
        <fullName evidence="2">Mixed-linked glucanase</fullName>
    </submittedName>
</protein>
<gene>
    <name evidence="2" type="ORF">BJ878DRAFT_259884</name>
</gene>
<comment type="caution">
    <text evidence="2">The sequence shown here is derived from an EMBL/GenBank/DDBJ whole genome shotgun (WGS) entry which is preliminary data.</text>
</comment>